<keyword evidence="2" id="KW-0645">Protease</keyword>
<evidence type="ECO:0000256" key="1">
    <source>
        <dbReference type="SAM" id="SignalP"/>
    </source>
</evidence>
<gene>
    <name evidence="2" type="ORF">AVDCRST_MAG91-83</name>
</gene>
<reference evidence="2" key="1">
    <citation type="submission" date="2020-02" db="EMBL/GenBank/DDBJ databases">
        <authorList>
            <person name="Meier V. D."/>
        </authorList>
    </citation>
    <scope>NUCLEOTIDE SEQUENCE</scope>
    <source>
        <strain evidence="2">AVDCRST_MAG91</strain>
    </source>
</reference>
<dbReference type="GO" id="GO:0008233">
    <property type="term" value="F:peptidase activity"/>
    <property type="evidence" value="ECO:0007669"/>
    <property type="project" value="UniProtKB-KW"/>
</dbReference>
<feature type="chain" id="PRO_5026647288" evidence="1">
    <location>
        <begin position="23"/>
        <end position="84"/>
    </location>
</feature>
<protein>
    <submittedName>
        <fullName evidence="2">Zinc protease</fullName>
    </submittedName>
</protein>
<sequence length="84" mass="9201">MRRILLCLTAFTLATGPAATEAQTGGTQTTRGRAMTTTSAVPVTELVRRVDIPYRKFTLANGLRVLVHEDRKAPIVAVSVWYNV</sequence>
<feature type="signal peptide" evidence="1">
    <location>
        <begin position="1"/>
        <end position="22"/>
    </location>
</feature>
<proteinExistence type="predicted"/>
<organism evidence="2">
    <name type="scientific">uncultured Sphingomonadaceae bacterium</name>
    <dbReference type="NCBI Taxonomy" id="169976"/>
    <lineage>
        <taxon>Bacteria</taxon>
        <taxon>Pseudomonadati</taxon>
        <taxon>Pseudomonadota</taxon>
        <taxon>Alphaproteobacteria</taxon>
        <taxon>Sphingomonadales</taxon>
        <taxon>Sphingomonadaceae</taxon>
        <taxon>environmental samples</taxon>
    </lineage>
</organism>
<evidence type="ECO:0000313" key="2">
    <source>
        <dbReference type="EMBL" id="CAA9482174.1"/>
    </source>
</evidence>
<accession>A0A6J4RUW8</accession>
<dbReference type="AlphaFoldDB" id="A0A6J4RUW8"/>
<dbReference type="GO" id="GO:0006508">
    <property type="term" value="P:proteolysis"/>
    <property type="evidence" value="ECO:0007669"/>
    <property type="project" value="UniProtKB-KW"/>
</dbReference>
<dbReference type="Gene3D" id="3.30.830.10">
    <property type="entry name" value="Metalloenzyme, LuxS/M16 peptidase-like"/>
    <property type="match status" value="1"/>
</dbReference>
<feature type="non-terminal residue" evidence="2">
    <location>
        <position position="84"/>
    </location>
</feature>
<keyword evidence="2" id="KW-0378">Hydrolase</keyword>
<dbReference type="InterPro" id="IPR011249">
    <property type="entry name" value="Metalloenz_LuxS/M16"/>
</dbReference>
<dbReference type="GO" id="GO:0046872">
    <property type="term" value="F:metal ion binding"/>
    <property type="evidence" value="ECO:0007669"/>
    <property type="project" value="InterPro"/>
</dbReference>
<dbReference type="EMBL" id="CADCVX010000019">
    <property type="protein sequence ID" value="CAA9482174.1"/>
    <property type="molecule type" value="Genomic_DNA"/>
</dbReference>
<keyword evidence="1" id="KW-0732">Signal</keyword>
<dbReference type="SUPFAM" id="SSF63411">
    <property type="entry name" value="LuxS/MPP-like metallohydrolase"/>
    <property type="match status" value="1"/>
</dbReference>
<name>A0A6J4RUW8_9SPHN</name>